<keyword evidence="1" id="KW-0472">Membrane</keyword>
<dbReference type="EC" id="3.6.1.3" evidence="2"/>
<comment type="caution">
    <text evidence="2">The sequence shown here is derived from an EMBL/GenBank/DDBJ whole genome shotgun (WGS) entry which is preliminary data.</text>
</comment>
<dbReference type="GO" id="GO:0140326">
    <property type="term" value="F:ATPase-coupled intramembrane lipid transporter activity"/>
    <property type="evidence" value="ECO:0007669"/>
    <property type="project" value="TreeGrafter"/>
</dbReference>
<dbReference type="SUPFAM" id="SSF81660">
    <property type="entry name" value="Metal cation-transporting ATPase, ATP-binding domain N"/>
    <property type="match status" value="1"/>
</dbReference>
<protein>
    <submittedName>
        <fullName evidence="2">Phospholipid-transporting ATPase</fullName>
        <ecNumber evidence="2">3.6.1.15</ecNumber>
        <ecNumber evidence="2">3.6.1.3</ecNumber>
        <ecNumber evidence="2">3.6.3.1</ecNumber>
    </submittedName>
</protein>
<sequence length="156" mass="18411">MNSEFSTKILIDCNALRKENKLYIIFYLIEFFWIILSTDNVIIPRVSLFPEDFRSYTDVTVDHLESFAKEGFRTLVLAYRTISEEEYEQWNIFQKWNADYLKAALSINGREKKIEECAESIEKNLIVLGVTAIEDKLQEEVPETIRMLLRAGIKMW</sequence>
<dbReference type="OrthoDB" id="377733at2759"/>
<evidence type="ECO:0000313" key="2">
    <source>
        <dbReference type="EMBL" id="RMZ94525.1"/>
    </source>
</evidence>
<evidence type="ECO:0000256" key="1">
    <source>
        <dbReference type="SAM" id="Phobius"/>
    </source>
</evidence>
<name>A0A3M7P628_BRAPC</name>
<dbReference type="STRING" id="10195.A0A3M7P628"/>
<organism evidence="2 3">
    <name type="scientific">Brachionus plicatilis</name>
    <name type="common">Marine rotifer</name>
    <name type="synonym">Brachionus muelleri</name>
    <dbReference type="NCBI Taxonomy" id="10195"/>
    <lineage>
        <taxon>Eukaryota</taxon>
        <taxon>Metazoa</taxon>
        <taxon>Spiralia</taxon>
        <taxon>Gnathifera</taxon>
        <taxon>Rotifera</taxon>
        <taxon>Eurotatoria</taxon>
        <taxon>Monogononta</taxon>
        <taxon>Pseudotrocha</taxon>
        <taxon>Ploima</taxon>
        <taxon>Brachionidae</taxon>
        <taxon>Brachionus</taxon>
    </lineage>
</organism>
<accession>A0A3M7P628</accession>
<dbReference type="EMBL" id="REGN01012991">
    <property type="protein sequence ID" value="RMZ94525.1"/>
    <property type="molecule type" value="Genomic_DNA"/>
</dbReference>
<keyword evidence="3" id="KW-1185">Reference proteome</keyword>
<dbReference type="Pfam" id="PF13246">
    <property type="entry name" value="Cation_ATPase"/>
    <property type="match status" value="1"/>
</dbReference>
<dbReference type="GO" id="GO:0005802">
    <property type="term" value="C:trans-Golgi network"/>
    <property type="evidence" value="ECO:0007669"/>
    <property type="project" value="TreeGrafter"/>
</dbReference>
<dbReference type="Gene3D" id="3.40.1110.10">
    <property type="entry name" value="Calcium-transporting ATPase, cytoplasmic domain N"/>
    <property type="match status" value="1"/>
</dbReference>
<evidence type="ECO:0000313" key="3">
    <source>
        <dbReference type="Proteomes" id="UP000276133"/>
    </source>
</evidence>
<feature type="non-terminal residue" evidence="2">
    <location>
        <position position="156"/>
    </location>
</feature>
<dbReference type="GO" id="GO:0000166">
    <property type="term" value="F:nucleotide binding"/>
    <property type="evidence" value="ECO:0007669"/>
    <property type="project" value="InterPro"/>
</dbReference>
<keyword evidence="1" id="KW-0812">Transmembrane</keyword>
<dbReference type="InterPro" id="IPR023299">
    <property type="entry name" value="ATPase_P-typ_cyto_dom_N"/>
</dbReference>
<dbReference type="EC" id="3.6.3.1" evidence="2"/>
<dbReference type="GO" id="GO:0017111">
    <property type="term" value="F:ribonucleoside triphosphate phosphatase activity"/>
    <property type="evidence" value="ECO:0007669"/>
    <property type="project" value="UniProtKB-EC"/>
</dbReference>
<proteinExistence type="predicted"/>
<dbReference type="Proteomes" id="UP000276133">
    <property type="component" value="Unassembled WGS sequence"/>
</dbReference>
<dbReference type="GO" id="GO:0045332">
    <property type="term" value="P:phospholipid translocation"/>
    <property type="evidence" value="ECO:0007669"/>
    <property type="project" value="TreeGrafter"/>
</dbReference>
<keyword evidence="2" id="KW-0378">Hydrolase</keyword>
<reference evidence="2 3" key="1">
    <citation type="journal article" date="2018" name="Sci. Rep.">
        <title>Genomic signatures of local adaptation to the degree of environmental predictability in rotifers.</title>
        <authorList>
            <person name="Franch-Gras L."/>
            <person name="Hahn C."/>
            <person name="Garcia-Roger E.M."/>
            <person name="Carmona M.J."/>
            <person name="Serra M."/>
            <person name="Gomez A."/>
        </authorList>
    </citation>
    <scope>NUCLEOTIDE SEQUENCE [LARGE SCALE GENOMIC DNA]</scope>
    <source>
        <strain evidence="2">HYR1</strain>
    </source>
</reference>
<dbReference type="GO" id="GO:0005886">
    <property type="term" value="C:plasma membrane"/>
    <property type="evidence" value="ECO:0007669"/>
    <property type="project" value="TreeGrafter"/>
</dbReference>
<dbReference type="PANTHER" id="PTHR24092">
    <property type="entry name" value="PROBABLE PHOSPHOLIPID-TRANSPORTING ATPASE"/>
    <property type="match status" value="1"/>
</dbReference>
<feature type="transmembrane region" description="Helical" evidence="1">
    <location>
        <begin position="24"/>
        <end position="43"/>
    </location>
</feature>
<gene>
    <name evidence="2" type="ORF">BpHYR1_001293</name>
</gene>
<dbReference type="PANTHER" id="PTHR24092:SF150">
    <property type="entry name" value="PHOSPHOLIPID-TRANSPORTING ATPASE"/>
    <property type="match status" value="1"/>
</dbReference>
<dbReference type="EC" id="3.6.1.15" evidence="2"/>
<keyword evidence="1" id="KW-1133">Transmembrane helix</keyword>
<dbReference type="AlphaFoldDB" id="A0A3M7P628"/>